<evidence type="ECO:0000313" key="2">
    <source>
        <dbReference type="EMBL" id="MCQ4771347.1"/>
    </source>
</evidence>
<dbReference type="PANTHER" id="PTHR36121">
    <property type="entry name" value="PROTEIN SXY"/>
    <property type="match status" value="1"/>
</dbReference>
<evidence type="ECO:0000259" key="1">
    <source>
        <dbReference type="Pfam" id="PF04994"/>
    </source>
</evidence>
<protein>
    <submittedName>
        <fullName evidence="2">TfoX/Sxy family protein</fullName>
    </submittedName>
</protein>
<dbReference type="InterPro" id="IPR007077">
    <property type="entry name" value="TfoX_C"/>
</dbReference>
<feature type="domain" description="TfoX C-terminal" evidence="1">
    <location>
        <begin position="2"/>
        <end position="79"/>
    </location>
</feature>
<dbReference type="Gene3D" id="1.10.150.20">
    <property type="entry name" value="5' to 3' exonuclease, C-terminal subdomain"/>
    <property type="match status" value="1"/>
</dbReference>
<reference evidence="2" key="1">
    <citation type="submission" date="2022-06" db="EMBL/GenBank/DDBJ databases">
        <title>Isolation of gut microbiota from human fecal samples.</title>
        <authorList>
            <person name="Pamer E.G."/>
            <person name="Barat B."/>
            <person name="Waligurski E."/>
            <person name="Medina S."/>
            <person name="Paddock L."/>
            <person name="Mostad J."/>
        </authorList>
    </citation>
    <scope>NUCLEOTIDE SEQUENCE</scope>
    <source>
        <strain evidence="2">DFI.9.91</strain>
    </source>
</reference>
<accession>A0AAW5JN65</accession>
<gene>
    <name evidence="2" type="ORF">NE579_12935</name>
</gene>
<dbReference type="AlphaFoldDB" id="A0AAW5JN65"/>
<dbReference type="PANTHER" id="PTHR36121:SF1">
    <property type="entry name" value="PROTEIN SXY"/>
    <property type="match status" value="1"/>
</dbReference>
<dbReference type="EMBL" id="JANFYS010000029">
    <property type="protein sequence ID" value="MCQ4771347.1"/>
    <property type="molecule type" value="Genomic_DNA"/>
</dbReference>
<organism evidence="2 3">
    <name type="scientific">Intestinimonas massiliensis</name>
    <name type="common">ex Afouda et al. 2020</name>
    <dbReference type="NCBI Taxonomy" id="1673721"/>
    <lineage>
        <taxon>Bacteria</taxon>
        <taxon>Bacillati</taxon>
        <taxon>Bacillota</taxon>
        <taxon>Clostridia</taxon>
        <taxon>Eubacteriales</taxon>
        <taxon>Intestinimonas</taxon>
    </lineage>
</organism>
<proteinExistence type="predicted"/>
<comment type="caution">
    <text evidence="2">The sequence shown here is derived from an EMBL/GenBank/DDBJ whole genome shotgun (WGS) entry which is preliminary data.</text>
</comment>
<dbReference type="Pfam" id="PF04994">
    <property type="entry name" value="TfoX_C"/>
    <property type="match status" value="1"/>
</dbReference>
<evidence type="ECO:0000313" key="3">
    <source>
        <dbReference type="Proteomes" id="UP001204562"/>
    </source>
</evidence>
<dbReference type="Proteomes" id="UP001204562">
    <property type="component" value="Unassembled WGS sequence"/>
</dbReference>
<dbReference type="InterPro" id="IPR047525">
    <property type="entry name" value="TfoX-like"/>
</dbReference>
<name>A0AAW5JN65_9FIRM</name>
<sequence length="84" mass="9330">MNRLTDLPNIGPVLAANLRKIGVETPEQLRKLGSMEALRRIRVQVDPGACLHQLQALEGAVEGIPKKELAAEKKEELRAFFQTL</sequence>
<dbReference type="RefSeq" id="WP_256304545.1">
    <property type="nucleotide sequence ID" value="NZ_JANFYS010000029.1"/>
</dbReference>